<dbReference type="Gene3D" id="3.30.70.20">
    <property type="match status" value="1"/>
</dbReference>
<dbReference type="InterPro" id="IPR017900">
    <property type="entry name" value="4Fe4S_Fe_S_CS"/>
</dbReference>
<dbReference type="GO" id="GO:0018551">
    <property type="term" value="F:dissimilatory sulfite reductase (NADH) activity"/>
    <property type="evidence" value="ECO:0007669"/>
    <property type="project" value="InterPro"/>
</dbReference>
<dbReference type="GO" id="GO:0046872">
    <property type="term" value="F:metal ion binding"/>
    <property type="evidence" value="ECO:0007669"/>
    <property type="project" value="UniProtKB-KW"/>
</dbReference>
<gene>
    <name evidence="5" type="ORF">MNB_SUP05-10-249</name>
</gene>
<dbReference type="GO" id="GO:0009055">
    <property type="term" value="F:electron transfer activity"/>
    <property type="evidence" value="ECO:0007669"/>
    <property type="project" value="InterPro"/>
</dbReference>
<dbReference type="NCBIfam" id="TIGR02066">
    <property type="entry name" value="dsrB"/>
    <property type="match status" value="1"/>
</dbReference>
<dbReference type="PROSITE" id="PS00198">
    <property type="entry name" value="4FE4S_FER_1"/>
    <property type="match status" value="1"/>
</dbReference>
<dbReference type="GO" id="GO:0020037">
    <property type="term" value="F:heme binding"/>
    <property type="evidence" value="ECO:0007669"/>
    <property type="project" value="InterPro"/>
</dbReference>
<name>A0A1W1DAB6_9ZZZZ</name>
<evidence type="ECO:0000313" key="5">
    <source>
        <dbReference type="EMBL" id="SFV77450.1"/>
    </source>
</evidence>
<evidence type="ECO:0000256" key="3">
    <source>
        <dbReference type="ARBA" id="ARBA00023014"/>
    </source>
</evidence>
<dbReference type="SUPFAM" id="SSF54862">
    <property type="entry name" value="4Fe-4S ferredoxins"/>
    <property type="match status" value="1"/>
</dbReference>
<evidence type="ECO:0000256" key="2">
    <source>
        <dbReference type="ARBA" id="ARBA00023004"/>
    </source>
</evidence>
<dbReference type="SUPFAM" id="SSF56014">
    <property type="entry name" value="Nitrite and sulphite reductase 4Fe-4S domain-like"/>
    <property type="match status" value="1"/>
</dbReference>
<dbReference type="EC" id="1.8.99.3" evidence="5"/>
<dbReference type="InterPro" id="IPR045854">
    <property type="entry name" value="NO2/SO3_Rdtase_4Fe4S_sf"/>
</dbReference>
<dbReference type="EMBL" id="FPHQ01000192">
    <property type="protein sequence ID" value="SFV77450.1"/>
    <property type="molecule type" value="Genomic_DNA"/>
</dbReference>
<accession>A0A1W1DAB6</accession>
<proteinExistence type="predicted"/>
<dbReference type="GO" id="GO:0006790">
    <property type="term" value="P:sulfur compound metabolic process"/>
    <property type="evidence" value="ECO:0007669"/>
    <property type="project" value="InterPro"/>
</dbReference>
<evidence type="ECO:0000259" key="4">
    <source>
        <dbReference type="PROSITE" id="PS51379"/>
    </source>
</evidence>
<dbReference type="InterPro" id="IPR006067">
    <property type="entry name" value="NO2/SO3_Rdtase_4Fe4S_dom"/>
</dbReference>
<keyword evidence="5" id="KW-0560">Oxidoreductase</keyword>
<dbReference type="InterPro" id="IPR011808">
    <property type="entry name" value="DsrB"/>
</dbReference>
<dbReference type="Gene3D" id="3.30.413.10">
    <property type="entry name" value="Sulfite Reductase Hemoprotein, domain 1"/>
    <property type="match status" value="1"/>
</dbReference>
<organism evidence="5">
    <name type="scientific">hydrothermal vent metagenome</name>
    <dbReference type="NCBI Taxonomy" id="652676"/>
    <lineage>
        <taxon>unclassified sequences</taxon>
        <taxon>metagenomes</taxon>
        <taxon>ecological metagenomes</taxon>
    </lineage>
</organism>
<evidence type="ECO:0000256" key="1">
    <source>
        <dbReference type="ARBA" id="ARBA00022723"/>
    </source>
</evidence>
<dbReference type="Pfam" id="PF01077">
    <property type="entry name" value="NIR_SIR"/>
    <property type="match status" value="1"/>
</dbReference>
<dbReference type="AlphaFoldDB" id="A0A1W1DAB6"/>
<keyword evidence="2" id="KW-0408">Iron</keyword>
<feature type="domain" description="4Fe-4S ferredoxin-type" evidence="4">
    <location>
        <begin position="133"/>
        <end position="162"/>
    </location>
</feature>
<dbReference type="GO" id="GO:0051539">
    <property type="term" value="F:4 iron, 4 sulfur cluster binding"/>
    <property type="evidence" value="ECO:0007669"/>
    <property type="project" value="InterPro"/>
</dbReference>
<keyword evidence="1" id="KW-0479">Metal-binding</keyword>
<protein>
    <submittedName>
        <fullName evidence="5">Dissimilatory sulfite reductase, beta subunit</fullName>
        <ecNumber evidence="5">1.8.99.3</ecNumber>
    </submittedName>
</protein>
<reference evidence="5" key="1">
    <citation type="submission" date="2016-10" db="EMBL/GenBank/DDBJ databases">
        <authorList>
            <person name="de Groot N.N."/>
        </authorList>
    </citation>
    <scope>NUCLEOTIDE SEQUENCE</scope>
</reference>
<dbReference type="InterPro" id="IPR017896">
    <property type="entry name" value="4Fe4S_Fe-S-bd"/>
</dbReference>
<keyword evidence="3" id="KW-0411">Iron-sulfur</keyword>
<dbReference type="PROSITE" id="PS51379">
    <property type="entry name" value="4FE4S_FER_2"/>
    <property type="match status" value="1"/>
</dbReference>
<sequence>MVAKKEQVEPLVKALEDAGFPVGGTGPTVSMISHTQGWLHCDIPGTDASGVVKALMDELHDEFRKEEMPNRVHMTTSCCQINCGGHGDIAINIQHTKPPKINHDLVANVCERPTVVARCPVAAIRPAMVNGKPTLEVDEKKCICCGACFPPCPPMQINDPEHSKLAIWIGGKHSNARSKPTFQKLVAAGLPNNPPRWPEVGAVVKQILEVYKGDARDWERVGEWVERIGWPAFFEKTGLPFTKFHVSDWKGTRHQLNSSAYIRF</sequence>